<keyword evidence="4" id="KW-1185">Reference proteome</keyword>
<keyword evidence="1" id="KW-0472">Membrane</keyword>
<name>A0A9P6IGY1_9PEZI</name>
<accession>A0A9P6IGY1</accession>
<dbReference type="PROSITE" id="PS50835">
    <property type="entry name" value="IG_LIKE"/>
    <property type="match status" value="1"/>
</dbReference>
<dbReference type="RefSeq" id="XP_038748126.1">
    <property type="nucleotide sequence ID" value="XM_038886284.1"/>
</dbReference>
<comment type="caution">
    <text evidence="3">The sequence shown here is derived from an EMBL/GenBank/DDBJ whole genome shotgun (WGS) entry which is preliminary data.</text>
</comment>
<feature type="transmembrane region" description="Helical" evidence="1">
    <location>
        <begin position="134"/>
        <end position="152"/>
    </location>
</feature>
<keyword evidence="1" id="KW-0812">Transmembrane</keyword>
<evidence type="ECO:0000256" key="1">
    <source>
        <dbReference type="SAM" id="Phobius"/>
    </source>
</evidence>
<evidence type="ECO:0000259" key="2">
    <source>
        <dbReference type="PROSITE" id="PS50835"/>
    </source>
</evidence>
<evidence type="ECO:0000313" key="4">
    <source>
        <dbReference type="Proteomes" id="UP000781932"/>
    </source>
</evidence>
<dbReference type="AlphaFoldDB" id="A0A9P6IGY1"/>
<feature type="transmembrane region" description="Helical" evidence="1">
    <location>
        <begin position="245"/>
        <end position="270"/>
    </location>
</feature>
<dbReference type="Proteomes" id="UP000781932">
    <property type="component" value="Unassembled WGS sequence"/>
</dbReference>
<evidence type="ECO:0000313" key="3">
    <source>
        <dbReference type="EMBL" id="KAF9878665.1"/>
    </source>
</evidence>
<reference evidence="3" key="2">
    <citation type="submission" date="2020-11" db="EMBL/GenBank/DDBJ databases">
        <title>Whole genome sequencing of Colletotrichum sp.</title>
        <authorList>
            <person name="Li H."/>
        </authorList>
    </citation>
    <scope>NUCLEOTIDE SEQUENCE</scope>
    <source>
        <strain evidence="3">CkLH20</strain>
    </source>
</reference>
<reference evidence="3" key="1">
    <citation type="submission" date="2020-03" db="EMBL/GenBank/DDBJ databases">
        <authorList>
            <person name="He L."/>
        </authorList>
    </citation>
    <scope>NUCLEOTIDE SEQUENCE</scope>
    <source>
        <strain evidence="3">CkLH20</strain>
    </source>
</reference>
<sequence>MVSHDSVELSPRDGAFQDAVASGEYFNPNNIAYDPIEPAPVRRRPLPPGARTTLEQPLLLDDSVVHRQASIDVGAGDLDDRRRSNSKPKDDYIMSVEPYCSSGLESDAKENPFDSQGVPKPITHRSLRRYLQGWLVHIPALASTAVIIWISLEKWYWFPESGPFPEQGISADVINNLLQFAAKIHELLIVASLSSIAISMVRRRLVGDGVRLGFLTGGYRVGDLNYLASSPFRHQGMKQLVSWEFILVAYLFFATLMSTIVGPASAVLLVPTPGWFPMDHDKAFSKINMPIFYDSTAGQVWPTVFNDTLEWQDISECLYTEGTYQSWCPSGGFSEIWNWAQSFGATNLQNNLTFQFPSTDLRRHLVHTEAENTQKTVLSTTPSNFFMISFGLVQKYIDRTDVGLVHGSPRYHLKARLVNRTDSENREKDQPIYQPFVQSSCKVYRETVVLSTKEKMVYPTDALSCFDDGECQTLKGNPPPFDRTWWNDKTRDKDYISTRFFPYGNQSSSVVLIAGQVPDNTDRAKDLIYTCSLFASWVPSEFSLDPKASDVLYSSLNGETEMRSVFKAHPDNARVIRFDDSWFKYLDPEFNTSTRRNPTTAVLQLVDLFSGLASNATKDSVVPLTKREDDEAESFLSKLFGVYLTEGIARTGTPASTMIKLEGDATSMKGVDLNALYGATGGNFSVQTMNETHTEWNFDKTPLPRPITMDDINNELLPSLLNFDFDVERYGYGTGRPRKTLTFAQVMMYIYLGTVVLYALTVGLAHAIELTGRGRKLRLLSVVPWSDLQDLIILALKTPAPRDADLADAGAGVTSPDVWKKTVRARARDQHVQLVLNDETSTERLDITGKEKYY</sequence>
<feature type="domain" description="Ig-like" evidence="2">
    <location>
        <begin position="435"/>
        <end position="533"/>
    </location>
</feature>
<keyword evidence="1" id="KW-1133">Transmembrane helix</keyword>
<dbReference type="GeneID" id="62159358"/>
<dbReference type="InterPro" id="IPR007110">
    <property type="entry name" value="Ig-like_dom"/>
</dbReference>
<gene>
    <name evidence="3" type="ORF">CkaCkLH20_03565</name>
</gene>
<dbReference type="EMBL" id="JAATWM020000009">
    <property type="protein sequence ID" value="KAF9878665.1"/>
    <property type="molecule type" value="Genomic_DNA"/>
</dbReference>
<proteinExistence type="predicted"/>
<dbReference type="OrthoDB" id="5342924at2759"/>
<feature type="transmembrane region" description="Helical" evidence="1">
    <location>
        <begin position="180"/>
        <end position="201"/>
    </location>
</feature>
<feature type="transmembrane region" description="Helical" evidence="1">
    <location>
        <begin position="746"/>
        <end position="768"/>
    </location>
</feature>
<organism evidence="3 4">
    <name type="scientific">Colletotrichum karsti</name>
    <dbReference type="NCBI Taxonomy" id="1095194"/>
    <lineage>
        <taxon>Eukaryota</taxon>
        <taxon>Fungi</taxon>
        <taxon>Dikarya</taxon>
        <taxon>Ascomycota</taxon>
        <taxon>Pezizomycotina</taxon>
        <taxon>Sordariomycetes</taxon>
        <taxon>Hypocreomycetidae</taxon>
        <taxon>Glomerellales</taxon>
        <taxon>Glomerellaceae</taxon>
        <taxon>Colletotrichum</taxon>
        <taxon>Colletotrichum boninense species complex</taxon>
    </lineage>
</organism>
<protein>
    <recommendedName>
        <fullName evidence="2">Ig-like domain-containing protein</fullName>
    </recommendedName>
</protein>